<accession>A0A6J6NA53</accession>
<gene>
    <name evidence="2" type="ORF">UFOPK2373_00377</name>
</gene>
<evidence type="ECO:0000259" key="1">
    <source>
        <dbReference type="Pfam" id="PF09992"/>
    </source>
</evidence>
<protein>
    <submittedName>
        <fullName evidence="2">Unannotated protein</fullName>
    </submittedName>
</protein>
<name>A0A6J6NA53_9ZZZZ</name>
<dbReference type="AlphaFoldDB" id="A0A6J6NA53"/>
<dbReference type="InterPro" id="IPR018711">
    <property type="entry name" value="NAGPA"/>
</dbReference>
<dbReference type="Pfam" id="PF09992">
    <property type="entry name" value="NAGPA"/>
    <property type="match status" value="1"/>
</dbReference>
<evidence type="ECO:0000313" key="2">
    <source>
        <dbReference type="EMBL" id="CAB4683072.1"/>
    </source>
</evidence>
<sequence length="503" mass="53429">MRSTFRGIAVASVALLVLSGAVSANAANSDCISTPALNPAHLVESKSLDYGVSAQAWQWQPGSDATNASLSPLGTRVSVATGNLRNISFGILHWSIPDTQDLRMLSVTGEKAIASLNGDYFDGNGPWNAMLEDSHMIYSPPGSTGVIGLIKKTVVPSKGYRGSGTVTVANKKYLVTGVNQLKPSNNSIVVYGQNFMNDVTPKGQVTVVIKSGKIYKVYPNGAAVSKKLGTVIQVRGKYAATFAKFALKKIAKVTLAPAPQYETRMVADTVAPAGSISSATNTVSIDAYNFGPLSATGATLFDSEYSDTTRSGRVTLRITPDATGKLIVRNVYRQGYFTKVDAGGYILQAKGDTATAALRFKAGDVVTISRGYRSSTGANFINAAGRGPKIVENGKFVWICAMHSKEFRPRSAIGWNQDGQVWLMASSRGADAADMGMRQGGSTADQMAKWLMSLGATDAVLLDGGGSTTMEIKDPDASWQRFDLPNSAWYRALSNAFSLEANY</sequence>
<organism evidence="2">
    <name type="scientific">freshwater metagenome</name>
    <dbReference type="NCBI Taxonomy" id="449393"/>
    <lineage>
        <taxon>unclassified sequences</taxon>
        <taxon>metagenomes</taxon>
        <taxon>ecological metagenomes</taxon>
    </lineage>
</organism>
<dbReference type="EMBL" id="CAEZXL010000044">
    <property type="protein sequence ID" value="CAB4683072.1"/>
    <property type="molecule type" value="Genomic_DNA"/>
</dbReference>
<proteinExistence type="predicted"/>
<feature type="domain" description="Phosphodiester glycosidase" evidence="1">
    <location>
        <begin position="343"/>
        <end position="476"/>
    </location>
</feature>
<reference evidence="2" key="1">
    <citation type="submission" date="2020-05" db="EMBL/GenBank/DDBJ databases">
        <authorList>
            <person name="Chiriac C."/>
            <person name="Salcher M."/>
            <person name="Ghai R."/>
            <person name="Kavagutti S V."/>
        </authorList>
    </citation>
    <scope>NUCLEOTIDE SEQUENCE</scope>
</reference>